<feature type="compositionally biased region" description="Low complexity" evidence="1">
    <location>
        <begin position="440"/>
        <end position="470"/>
    </location>
</feature>
<feature type="region of interest" description="Disordered" evidence="1">
    <location>
        <begin position="377"/>
        <end position="414"/>
    </location>
</feature>
<feature type="compositionally biased region" description="Basic residues" evidence="1">
    <location>
        <begin position="480"/>
        <end position="490"/>
    </location>
</feature>
<protein>
    <submittedName>
        <fullName evidence="2">Uncharacterized protein</fullName>
    </submittedName>
</protein>
<feature type="compositionally biased region" description="Low complexity" evidence="1">
    <location>
        <begin position="494"/>
        <end position="503"/>
    </location>
</feature>
<feature type="region of interest" description="Disordered" evidence="1">
    <location>
        <begin position="257"/>
        <end position="309"/>
    </location>
</feature>
<evidence type="ECO:0000313" key="2">
    <source>
        <dbReference type="EMBL" id="KAK0532865.1"/>
    </source>
</evidence>
<feature type="compositionally biased region" description="Low complexity" evidence="1">
    <location>
        <begin position="150"/>
        <end position="159"/>
    </location>
</feature>
<feature type="region of interest" description="Disordered" evidence="1">
    <location>
        <begin position="150"/>
        <end position="184"/>
    </location>
</feature>
<name>A0AAN6GC87_9BASI</name>
<proteinExistence type="predicted"/>
<evidence type="ECO:0000256" key="1">
    <source>
        <dbReference type="SAM" id="MobiDB-lite"/>
    </source>
</evidence>
<feature type="region of interest" description="Disordered" evidence="1">
    <location>
        <begin position="217"/>
        <end position="241"/>
    </location>
</feature>
<reference evidence="2" key="1">
    <citation type="journal article" date="2023" name="PhytoFront">
        <title>Draft Genome Resources of Seven Strains of Tilletia horrida, Causal Agent of Kernel Smut of Rice.</title>
        <authorList>
            <person name="Khanal S."/>
            <person name="Antony Babu S."/>
            <person name="Zhou X.G."/>
        </authorList>
    </citation>
    <scope>NUCLEOTIDE SEQUENCE</scope>
    <source>
        <strain evidence="2">TX3</strain>
    </source>
</reference>
<feature type="region of interest" description="Disordered" evidence="1">
    <location>
        <begin position="1"/>
        <end position="33"/>
    </location>
</feature>
<feature type="compositionally biased region" description="Polar residues" evidence="1">
    <location>
        <begin position="299"/>
        <end position="309"/>
    </location>
</feature>
<gene>
    <name evidence="2" type="ORF">OC842_003162</name>
</gene>
<organism evidence="2 3">
    <name type="scientific">Tilletia horrida</name>
    <dbReference type="NCBI Taxonomy" id="155126"/>
    <lineage>
        <taxon>Eukaryota</taxon>
        <taxon>Fungi</taxon>
        <taxon>Dikarya</taxon>
        <taxon>Basidiomycota</taxon>
        <taxon>Ustilaginomycotina</taxon>
        <taxon>Exobasidiomycetes</taxon>
        <taxon>Tilletiales</taxon>
        <taxon>Tilletiaceae</taxon>
        <taxon>Tilletia</taxon>
    </lineage>
</organism>
<evidence type="ECO:0000313" key="3">
    <source>
        <dbReference type="Proteomes" id="UP001176521"/>
    </source>
</evidence>
<keyword evidence="3" id="KW-1185">Reference proteome</keyword>
<feature type="region of interest" description="Disordered" evidence="1">
    <location>
        <begin position="429"/>
        <end position="503"/>
    </location>
</feature>
<feature type="compositionally biased region" description="Polar residues" evidence="1">
    <location>
        <begin position="173"/>
        <end position="184"/>
    </location>
</feature>
<dbReference type="AlphaFoldDB" id="A0AAN6GC87"/>
<comment type="caution">
    <text evidence="2">The sequence shown here is derived from an EMBL/GenBank/DDBJ whole genome shotgun (WGS) entry which is preliminary data.</text>
</comment>
<feature type="compositionally biased region" description="Low complexity" evidence="1">
    <location>
        <begin position="391"/>
        <end position="414"/>
    </location>
</feature>
<feature type="compositionally biased region" description="Polar residues" evidence="1">
    <location>
        <begin position="19"/>
        <end position="28"/>
    </location>
</feature>
<sequence length="513" mass="54389">MATSMDACPPMEREANVLSLPTSPNSVPSSSDFYSRASISSISSVSTSSSLADPLSECSGCPPPLGLGISCPLPPPRPGRRRAKITSVNPSSCSIGHAPSTVMGDDGHRVEVDVVEPASVEWVSQLPLPRPNYSALSWSKPVETPITWAVSSAASPSSHSKLDSRRKKFAAERSSSADSMESTSVLCHSENAYSADPSIYLSDPTIWPSSKFSQPNGMLHLPTYRPSHDNYEEEEDEDGYDEDEQVYNLDDTMSMFSGPILPASQLPSPDLRTSDSDPYPRKSHTPYHPPQAGDISPLLTRSEQNTPELRSSLRRMFSDMALMEKPVPRHLSKERYVYYRKPELGSMDEATPAATAAPAPTSGSSALISNLCGVRGQSPVRQDQMGKNKSKSGSAVSSTTSSPSLGSVRPPRFPRFASAPAAAFPTASGAEIALPPSPSPSKSRGRSSAITSPAAAAMPASPGSPNPAAAELRASPAKTRTNKFGRRPKLSRPSTSTFGAGGTVFAFGFGGTR</sequence>
<feature type="compositionally biased region" description="Acidic residues" evidence="1">
    <location>
        <begin position="231"/>
        <end position="241"/>
    </location>
</feature>
<dbReference type="Proteomes" id="UP001176521">
    <property type="component" value="Unassembled WGS sequence"/>
</dbReference>
<feature type="region of interest" description="Disordered" evidence="1">
    <location>
        <begin position="72"/>
        <end position="106"/>
    </location>
</feature>
<accession>A0AAN6GC87</accession>
<dbReference type="EMBL" id="JAPDMQ010000150">
    <property type="protein sequence ID" value="KAK0532865.1"/>
    <property type="molecule type" value="Genomic_DNA"/>
</dbReference>